<name>A0A6A5V569_9PLEO</name>
<keyword evidence="1" id="KW-0802">TPR repeat</keyword>
<keyword evidence="3" id="KW-1185">Reference proteome</keyword>
<dbReference type="Proteomes" id="UP000800036">
    <property type="component" value="Unassembled WGS sequence"/>
</dbReference>
<dbReference type="EMBL" id="ML976693">
    <property type="protein sequence ID" value="KAF1971389.1"/>
    <property type="molecule type" value="Genomic_DNA"/>
</dbReference>
<reference evidence="2" key="1">
    <citation type="journal article" date="2020" name="Stud. Mycol.">
        <title>101 Dothideomycetes genomes: a test case for predicting lifestyles and emergence of pathogens.</title>
        <authorList>
            <person name="Haridas S."/>
            <person name="Albert R."/>
            <person name="Binder M."/>
            <person name="Bloem J."/>
            <person name="Labutti K."/>
            <person name="Salamov A."/>
            <person name="Andreopoulos B."/>
            <person name="Baker S."/>
            <person name="Barry K."/>
            <person name="Bills G."/>
            <person name="Bluhm B."/>
            <person name="Cannon C."/>
            <person name="Castanera R."/>
            <person name="Culley D."/>
            <person name="Daum C."/>
            <person name="Ezra D."/>
            <person name="Gonzalez J."/>
            <person name="Henrissat B."/>
            <person name="Kuo A."/>
            <person name="Liang C."/>
            <person name="Lipzen A."/>
            <person name="Lutzoni F."/>
            <person name="Magnuson J."/>
            <person name="Mondo S."/>
            <person name="Nolan M."/>
            <person name="Ohm R."/>
            <person name="Pangilinan J."/>
            <person name="Park H.-J."/>
            <person name="Ramirez L."/>
            <person name="Alfaro M."/>
            <person name="Sun H."/>
            <person name="Tritt A."/>
            <person name="Yoshinaga Y."/>
            <person name="Zwiers L.-H."/>
            <person name="Turgeon B."/>
            <person name="Goodwin S."/>
            <person name="Spatafora J."/>
            <person name="Crous P."/>
            <person name="Grigoriev I."/>
        </authorList>
    </citation>
    <scope>NUCLEOTIDE SEQUENCE</scope>
    <source>
        <strain evidence="2">CBS 107.79</strain>
    </source>
</reference>
<dbReference type="PROSITE" id="PS50005">
    <property type="entry name" value="TPR"/>
    <property type="match status" value="1"/>
</dbReference>
<dbReference type="InterPro" id="IPR027417">
    <property type="entry name" value="P-loop_NTPase"/>
</dbReference>
<dbReference type="Gene3D" id="1.25.40.10">
    <property type="entry name" value="Tetratricopeptide repeat domain"/>
    <property type="match status" value="1"/>
</dbReference>
<dbReference type="Gene3D" id="3.40.50.300">
    <property type="entry name" value="P-loop containing nucleotide triphosphate hydrolases"/>
    <property type="match status" value="1"/>
</dbReference>
<feature type="repeat" description="TPR" evidence="1">
    <location>
        <begin position="518"/>
        <end position="551"/>
    </location>
</feature>
<sequence>MFSSAAPDRLRHSCTLSSSLHDFGVPQDIHHLASSMGSTFQAQIDGHFVIPGTHTSAGGTTNFNFSCPPTKHRPVRPREPFSTVPFAPDPDFVDRPEIVAWVRDKCAGPGARAALVGLGWRSRDRSKSQLAIQYAYSIRDASPQTFVFWVHAATRARFEEAYRDIADRLQLPGRDRPKANVLQLVRNWLQDEANGTWLLILDNADDVNVFYPEQAHVSDRSSTPSTSLAQYIPQSRNGSILITSRNKDAAARLAGGYPRIKAVSALGEDQAFQLLRNKLHDASGSESAMELLRMLGYLPLAITQAAAYINQRAPRVTIQDYLDEFRRSTKNRESLLNRDAGDLRRDRSASNSVVTTWQLTFDCVRKERRSAADLLSLMCFFNPQAIPKFALGSYERGMQKRVRRVQDLFSVPQYLKDWHRSGGEKAFYDDVAVLQAYSLVSATAEEVLRMHPLVQHCTIAWLSSARQAERCRMAFVDLIKKGFLSQKVGDWEECKQLVPHIDTFYSGEPGDKSFDRWVSLTMDVGKLLRNEGKYNEAVISYRRALEGSEKQLGVQHPDTLTSVSNLALVLRAQGKYDEAENLHRRALEGREKELGVQHPDTLTSAYCLAYLLHSLRQYREATELYQRACNGYAQQLGSQHPTTVACHEHFAAMQEEVEPERVQRTACSAWCCRMCTFARVSLNTHVILNYTVVSGKSECTRYAKEIY</sequence>
<dbReference type="InterPro" id="IPR053137">
    <property type="entry name" value="NLR-like"/>
</dbReference>
<evidence type="ECO:0000313" key="3">
    <source>
        <dbReference type="Proteomes" id="UP000800036"/>
    </source>
</evidence>
<dbReference type="PANTHER" id="PTHR46082:SF6">
    <property type="entry name" value="AAA+ ATPASE DOMAIN-CONTAINING PROTEIN-RELATED"/>
    <property type="match status" value="1"/>
</dbReference>
<dbReference type="SUPFAM" id="SSF48452">
    <property type="entry name" value="TPR-like"/>
    <property type="match status" value="1"/>
</dbReference>
<dbReference type="AlphaFoldDB" id="A0A6A5V569"/>
<dbReference type="InterPro" id="IPR011990">
    <property type="entry name" value="TPR-like_helical_dom_sf"/>
</dbReference>
<dbReference type="InterPro" id="IPR019734">
    <property type="entry name" value="TPR_rpt"/>
</dbReference>
<evidence type="ECO:0000313" key="2">
    <source>
        <dbReference type="EMBL" id="KAF1971389.1"/>
    </source>
</evidence>
<proteinExistence type="predicted"/>
<accession>A0A6A5V569</accession>
<evidence type="ECO:0000256" key="1">
    <source>
        <dbReference type="PROSITE-ProRule" id="PRU00339"/>
    </source>
</evidence>
<protein>
    <submittedName>
        <fullName evidence="2">Uncharacterized protein</fullName>
    </submittedName>
</protein>
<dbReference type="Pfam" id="PF13424">
    <property type="entry name" value="TPR_12"/>
    <property type="match status" value="1"/>
</dbReference>
<dbReference type="PANTHER" id="PTHR46082">
    <property type="entry name" value="ATP/GTP-BINDING PROTEIN-RELATED"/>
    <property type="match status" value="1"/>
</dbReference>
<dbReference type="Pfam" id="PF13374">
    <property type="entry name" value="TPR_10"/>
    <property type="match status" value="1"/>
</dbReference>
<dbReference type="SUPFAM" id="SSF52540">
    <property type="entry name" value="P-loop containing nucleoside triphosphate hydrolases"/>
    <property type="match status" value="1"/>
</dbReference>
<gene>
    <name evidence="2" type="ORF">BU23DRAFT_600259</name>
</gene>
<organism evidence="2 3">
    <name type="scientific">Bimuria novae-zelandiae CBS 107.79</name>
    <dbReference type="NCBI Taxonomy" id="1447943"/>
    <lineage>
        <taxon>Eukaryota</taxon>
        <taxon>Fungi</taxon>
        <taxon>Dikarya</taxon>
        <taxon>Ascomycota</taxon>
        <taxon>Pezizomycotina</taxon>
        <taxon>Dothideomycetes</taxon>
        <taxon>Pleosporomycetidae</taxon>
        <taxon>Pleosporales</taxon>
        <taxon>Massarineae</taxon>
        <taxon>Didymosphaeriaceae</taxon>
        <taxon>Bimuria</taxon>
    </lineage>
</organism>
<dbReference type="OrthoDB" id="20872at2759"/>